<keyword evidence="10 11" id="KW-0998">Cell outer membrane</keyword>
<comment type="similarity">
    <text evidence="2">Belongs to the TonB-dependent receptor family. Hemoglobin/haptoglobin binding protein subfamily.</text>
</comment>
<name>A0A1B4V117_9GAMM</name>
<dbReference type="Proteomes" id="UP000218899">
    <property type="component" value="Chromosome"/>
</dbReference>
<evidence type="ECO:0000313" key="17">
    <source>
        <dbReference type="Proteomes" id="UP000218899"/>
    </source>
</evidence>
<feature type="domain" description="TonB-dependent receptor-like beta-barrel" evidence="14">
    <location>
        <begin position="231"/>
        <end position="613"/>
    </location>
</feature>
<evidence type="ECO:0000313" key="16">
    <source>
        <dbReference type="EMBL" id="BAU47169.1"/>
    </source>
</evidence>
<protein>
    <submittedName>
        <fullName evidence="16">TonB-denpendent receptor</fullName>
    </submittedName>
</protein>
<sequence>MALPPSGRGPGIAARLLLACLAPLLPALAAGQSLDLDIRRLTLEELMDIDVYSVSRKLERVRGTAAAVYVLTSEDIRRSRATSLPEALRLVPGVQVARLDANKYAIGIRGMNARTSNKLLVMIDGRTIYDPLFSGVLWEARDVMLEDVERIEVIRGPGGTLWGSNAVNGVINVITRSARDTQGGLVAVGAGTEERAFGAARYGWKPGERSAARVYAQGNRRDESFASTGEAFDDSQRRRGGFRVDWEPTGRDRLRFSGDVYRATAGEALPAPVDSQDVEHQGGNIVAAWTRSLGEGSELRLRFYYDRAEIDNLYLGEERDTLDFETQHRFRMSPRQELTWGVGHRQSRDDIRSSSAIAIAPAERTLQWTNVYAQDAVALVPGRWRLVLGTKVEENEYTGAEWQPSVRIAHTPDDKRTYWASVSRAVRTPSRFEADQVAGTVRIGENFGVEKLVAYEAGYRAQPDRFWSWDVAFFYNVYDELLTLEPSGLLANGMQGETYGLELTGRWQVRPDVRLEAIYGYLGQDLELEEGSGATTWPARTERLNPKHAFSLHGAFDIARNVEIDATLRFVDELPGIEVPGFTGDIAAYTELDLGVGWHARRDLELSLVGQNLLDPHHPEHSLATEVQRGVYGKVTWRF</sequence>
<dbReference type="GO" id="GO:0044718">
    <property type="term" value="P:siderophore transmembrane transport"/>
    <property type="evidence" value="ECO:0007669"/>
    <property type="project" value="TreeGrafter"/>
</dbReference>
<evidence type="ECO:0000256" key="4">
    <source>
        <dbReference type="ARBA" id="ARBA00022452"/>
    </source>
</evidence>
<feature type="signal peptide" evidence="13">
    <location>
        <begin position="1"/>
        <end position="29"/>
    </location>
</feature>
<dbReference type="Gene3D" id="2.40.170.20">
    <property type="entry name" value="TonB-dependent receptor, beta-barrel domain"/>
    <property type="match status" value="1"/>
</dbReference>
<dbReference type="PROSITE" id="PS52016">
    <property type="entry name" value="TONB_DEPENDENT_REC_3"/>
    <property type="match status" value="1"/>
</dbReference>
<evidence type="ECO:0000256" key="7">
    <source>
        <dbReference type="ARBA" id="ARBA00023077"/>
    </source>
</evidence>
<dbReference type="InterPro" id="IPR037066">
    <property type="entry name" value="Plug_dom_sf"/>
</dbReference>
<evidence type="ECO:0000256" key="9">
    <source>
        <dbReference type="ARBA" id="ARBA00023170"/>
    </source>
</evidence>
<evidence type="ECO:0000256" key="10">
    <source>
        <dbReference type="ARBA" id="ARBA00023237"/>
    </source>
</evidence>
<keyword evidence="17" id="KW-1185">Reference proteome</keyword>
<dbReference type="GO" id="GO:0015344">
    <property type="term" value="F:siderophore uptake transmembrane transporter activity"/>
    <property type="evidence" value="ECO:0007669"/>
    <property type="project" value="TreeGrafter"/>
</dbReference>
<evidence type="ECO:0000256" key="13">
    <source>
        <dbReference type="SAM" id="SignalP"/>
    </source>
</evidence>
<keyword evidence="7 12" id="KW-0798">TonB box</keyword>
<evidence type="ECO:0000259" key="15">
    <source>
        <dbReference type="Pfam" id="PF07715"/>
    </source>
</evidence>
<proteinExistence type="inferred from homology"/>
<evidence type="ECO:0000256" key="12">
    <source>
        <dbReference type="RuleBase" id="RU003357"/>
    </source>
</evidence>
<dbReference type="Pfam" id="PF00593">
    <property type="entry name" value="TonB_dep_Rec_b-barrel"/>
    <property type="match status" value="1"/>
</dbReference>
<dbReference type="InterPro" id="IPR039426">
    <property type="entry name" value="TonB-dep_rcpt-like"/>
</dbReference>
<keyword evidence="4 11" id="KW-1134">Transmembrane beta strand</keyword>
<evidence type="ECO:0000256" key="8">
    <source>
        <dbReference type="ARBA" id="ARBA00023136"/>
    </source>
</evidence>
<dbReference type="PANTHER" id="PTHR30069:SF29">
    <property type="entry name" value="HEMOGLOBIN AND HEMOGLOBIN-HAPTOGLOBIN-BINDING PROTEIN 1-RELATED"/>
    <property type="match status" value="1"/>
</dbReference>
<dbReference type="CDD" id="cd01347">
    <property type="entry name" value="ligand_gated_channel"/>
    <property type="match status" value="1"/>
</dbReference>
<evidence type="ECO:0000256" key="2">
    <source>
        <dbReference type="ARBA" id="ARBA00008143"/>
    </source>
</evidence>
<evidence type="ECO:0000256" key="1">
    <source>
        <dbReference type="ARBA" id="ARBA00004571"/>
    </source>
</evidence>
<gene>
    <name evidence="16" type="ORF">SVA_0590</name>
</gene>
<keyword evidence="8 11" id="KW-0472">Membrane</keyword>
<dbReference type="Pfam" id="PF07715">
    <property type="entry name" value="Plug"/>
    <property type="match status" value="1"/>
</dbReference>
<evidence type="ECO:0000259" key="14">
    <source>
        <dbReference type="Pfam" id="PF00593"/>
    </source>
</evidence>
<dbReference type="KEGG" id="sva:SVA_0590"/>
<dbReference type="InterPro" id="IPR000531">
    <property type="entry name" value="Beta-barrel_TonB"/>
</dbReference>
<keyword evidence="5 11" id="KW-0812">Transmembrane</keyword>
<keyword evidence="9 16" id="KW-0675">Receptor</keyword>
<comment type="subcellular location">
    <subcellularLocation>
        <location evidence="1 11">Cell outer membrane</location>
        <topology evidence="1 11">Multi-pass membrane protein</topology>
    </subcellularLocation>
</comment>
<evidence type="ECO:0000256" key="11">
    <source>
        <dbReference type="PROSITE-ProRule" id="PRU01360"/>
    </source>
</evidence>
<evidence type="ECO:0000256" key="6">
    <source>
        <dbReference type="ARBA" id="ARBA00022729"/>
    </source>
</evidence>
<dbReference type="PANTHER" id="PTHR30069">
    <property type="entry name" value="TONB-DEPENDENT OUTER MEMBRANE RECEPTOR"/>
    <property type="match status" value="1"/>
</dbReference>
<dbReference type="OrthoDB" id="9758929at2"/>
<feature type="domain" description="TonB-dependent receptor plug" evidence="15">
    <location>
        <begin position="61"/>
        <end position="170"/>
    </location>
</feature>
<dbReference type="InterPro" id="IPR012910">
    <property type="entry name" value="Plug_dom"/>
</dbReference>
<organism evidence="16 17">
    <name type="scientific">Sulfurifustis variabilis</name>
    <dbReference type="NCBI Taxonomy" id="1675686"/>
    <lineage>
        <taxon>Bacteria</taxon>
        <taxon>Pseudomonadati</taxon>
        <taxon>Pseudomonadota</taxon>
        <taxon>Gammaproteobacteria</taxon>
        <taxon>Acidiferrobacterales</taxon>
        <taxon>Acidiferrobacteraceae</taxon>
        <taxon>Sulfurifustis</taxon>
    </lineage>
</organism>
<evidence type="ECO:0000256" key="5">
    <source>
        <dbReference type="ARBA" id="ARBA00022692"/>
    </source>
</evidence>
<evidence type="ECO:0000256" key="3">
    <source>
        <dbReference type="ARBA" id="ARBA00022448"/>
    </source>
</evidence>
<dbReference type="EMBL" id="AP014936">
    <property type="protein sequence ID" value="BAU47169.1"/>
    <property type="molecule type" value="Genomic_DNA"/>
</dbReference>
<keyword evidence="6 13" id="KW-0732">Signal</keyword>
<keyword evidence="3 11" id="KW-0813">Transport</keyword>
<accession>A0A1B4V117</accession>
<dbReference type="GO" id="GO:0009279">
    <property type="term" value="C:cell outer membrane"/>
    <property type="evidence" value="ECO:0007669"/>
    <property type="project" value="UniProtKB-SubCell"/>
</dbReference>
<dbReference type="RefSeq" id="WP_096458540.1">
    <property type="nucleotide sequence ID" value="NZ_AP014936.1"/>
</dbReference>
<dbReference type="InterPro" id="IPR036942">
    <property type="entry name" value="Beta-barrel_TonB_sf"/>
</dbReference>
<feature type="chain" id="PRO_5008571057" evidence="13">
    <location>
        <begin position="30"/>
        <end position="639"/>
    </location>
</feature>
<dbReference type="SUPFAM" id="SSF56935">
    <property type="entry name" value="Porins"/>
    <property type="match status" value="1"/>
</dbReference>
<dbReference type="AlphaFoldDB" id="A0A1B4V117"/>
<reference evidence="16 17" key="1">
    <citation type="submission" date="2015-08" db="EMBL/GenBank/DDBJ databases">
        <title>Complete genome sequence of Sulfurifustis variabilis.</title>
        <authorList>
            <person name="Miura A."/>
            <person name="Kojima H."/>
            <person name="Fukui M."/>
        </authorList>
    </citation>
    <scope>NUCLEOTIDE SEQUENCE [LARGE SCALE GENOMIC DNA]</scope>
    <source>
        <strain evidence="17">skN76</strain>
    </source>
</reference>
<dbReference type="Gene3D" id="2.170.130.10">
    <property type="entry name" value="TonB-dependent receptor, plug domain"/>
    <property type="match status" value="1"/>
</dbReference>